<dbReference type="eggNOG" id="COG3005">
    <property type="taxonomic scope" value="Bacteria"/>
</dbReference>
<dbReference type="STRING" id="234267.Acid_7896"/>
<evidence type="ECO:0000256" key="1">
    <source>
        <dbReference type="ARBA" id="ARBA00022729"/>
    </source>
</evidence>
<dbReference type="InParanoid" id="Q01NI0"/>
<keyword evidence="1" id="KW-0732">Signal</keyword>
<dbReference type="InterPro" id="IPR036280">
    <property type="entry name" value="Multihaem_cyt_sf"/>
</dbReference>
<dbReference type="NCBIfam" id="TIGR03508">
    <property type="entry name" value="decahem_SO"/>
    <property type="match status" value="1"/>
</dbReference>
<dbReference type="InterPro" id="IPR010177">
    <property type="entry name" value="Paired_CXXCH_1"/>
</dbReference>
<dbReference type="HOGENOM" id="CLU_045390_0_0_0"/>
<dbReference type="KEGG" id="sus:Acid_7896"/>
<name>Q01NI0_SOLUE</name>
<sequence precursor="true">MLRQSVLTTRQASSPSPVRLGLAGVVGAAMLLAITGSAQDKQPGAPAPATAVPTANKPAETVGSTTCQMCHEDIYNAFQQNPHQVVETDKKRGWETKACESCHGPGSKHADSASAADIRQPAKLTPTASEKICLTCHKNQATHSGRLNSSHANNQISCTACHSIHKNGPHGLVARKPVEINAQCAGCHADIWASFQRPYKHRLPEGAMSCVDCHNPHGSVLPASIRTTRANEPACAKCHGDLVGPFTFEHAPVRTEGCMTCHQPHGSANPRMLTRAQVQYVCLECHSNLPTPNPGPGATLGTVPPAFHDLRSPRFQNCTICHQKVHGSYVSRILTK</sequence>
<dbReference type="Gene3D" id="3.90.10.10">
    <property type="entry name" value="Cytochrome C3"/>
    <property type="match status" value="1"/>
</dbReference>
<feature type="domain" description="Doubled CXXCH motif" evidence="2">
    <location>
        <begin position="250"/>
        <end position="288"/>
    </location>
</feature>
<dbReference type="AlphaFoldDB" id="Q01NI0"/>
<dbReference type="PANTHER" id="PTHR35038:SF6">
    <property type="entry name" value="SURFACE LOCALIZED DECAHEME CYTOCHROME C LIPOPROTEIN"/>
    <property type="match status" value="1"/>
</dbReference>
<feature type="domain" description="Doubled CXXCH motif" evidence="2">
    <location>
        <begin position="208"/>
        <end position="242"/>
    </location>
</feature>
<dbReference type="Gene3D" id="1.10.1130.10">
    <property type="entry name" value="Flavocytochrome C3, Chain A"/>
    <property type="match status" value="2"/>
</dbReference>
<proteinExistence type="predicted"/>
<accession>Q01NI0</accession>
<dbReference type="SUPFAM" id="SSF48695">
    <property type="entry name" value="Multiheme cytochromes"/>
    <property type="match status" value="1"/>
</dbReference>
<dbReference type="PANTHER" id="PTHR35038">
    <property type="entry name" value="DISSIMILATORY SULFITE REDUCTASE SIRA"/>
    <property type="match status" value="1"/>
</dbReference>
<dbReference type="Pfam" id="PF09699">
    <property type="entry name" value="Paired_CXXCH_1"/>
    <property type="match status" value="2"/>
</dbReference>
<dbReference type="InterPro" id="IPR051829">
    <property type="entry name" value="Multiheme_Cytochr_ET"/>
</dbReference>
<gene>
    <name evidence="3" type="ordered locus">Acid_7896</name>
</gene>
<dbReference type="GO" id="GO:0016491">
    <property type="term" value="F:oxidoreductase activity"/>
    <property type="evidence" value="ECO:0007669"/>
    <property type="project" value="TreeGrafter"/>
</dbReference>
<dbReference type="InterPro" id="IPR020015">
    <property type="entry name" value="Decahaem_cyt-c_DmsE"/>
</dbReference>
<dbReference type="EMBL" id="CP000473">
    <property type="protein sequence ID" value="ABJ88790.1"/>
    <property type="molecule type" value="Genomic_DNA"/>
</dbReference>
<evidence type="ECO:0000259" key="2">
    <source>
        <dbReference type="Pfam" id="PF09699"/>
    </source>
</evidence>
<reference evidence="3" key="1">
    <citation type="submission" date="2006-10" db="EMBL/GenBank/DDBJ databases">
        <title>Complete sequence of Solibacter usitatus Ellin6076.</title>
        <authorList>
            <consortium name="US DOE Joint Genome Institute"/>
            <person name="Copeland A."/>
            <person name="Lucas S."/>
            <person name="Lapidus A."/>
            <person name="Barry K."/>
            <person name="Detter J.C."/>
            <person name="Glavina del Rio T."/>
            <person name="Hammon N."/>
            <person name="Israni S."/>
            <person name="Dalin E."/>
            <person name="Tice H."/>
            <person name="Pitluck S."/>
            <person name="Thompson L.S."/>
            <person name="Brettin T."/>
            <person name="Bruce D."/>
            <person name="Han C."/>
            <person name="Tapia R."/>
            <person name="Gilna P."/>
            <person name="Schmutz J."/>
            <person name="Larimer F."/>
            <person name="Land M."/>
            <person name="Hauser L."/>
            <person name="Kyrpides N."/>
            <person name="Mikhailova N."/>
            <person name="Janssen P.H."/>
            <person name="Kuske C.R."/>
            <person name="Richardson P."/>
        </authorList>
    </citation>
    <scope>NUCLEOTIDE SEQUENCE</scope>
    <source>
        <strain evidence="3">Ellin6076</strain>
    </source>
</reference>
<evidence type="ECO:0000313" key="3">
    <source>
        <dbReference type="EMBL" id="ABJ88790.1"/>
    </source>
</evidence>
<dbReference type="OrthoDB" id="9814800at2"/>
<protein>
    <submittedName>
        <fullName evidence="3">Cytochrome C family protein</fullName>
    </submittedName>
</protein>
<dbReference type="NCBIfam" id="TIGR01905">
    <property type="entry name" value="paired_CXXCH_1"/>
    <property type="match status" value="1"/>
</dbReference>
<organism evidence="3">
    <name type="scientific">Solibacter usitatus (strain Ellin6076)</name>
    <dbReference type="NCBI Taxonomy" id="234267"/>
    <lineage>
        <taxon>Bacteria</taxon>
        <taxon>Pseudomonadati</taxon>
        <taxon>Acidobacteriota</taxon>
        <taxon>Terriglobia</taxon>
        <taxon>Bryobacterales</taxon>
        <taxon>Solibacteraceae</taxon>
        <taxon>Candidatus Solibacter</taxon>
    </lineage>
</organism>